<protein>
    <submittedName>
        <fullName evidence="2">Uncharacterized protein</fullName>
    </submittedName>
</protein>
<evidence type="ECO:0000256" key="1">
    <source>
        <dbReference type="SAM" id="MobiDB-lite"/>
    </source>
</evidence>
<sequence length="148" mass="17604">MHNEVLTDEELIERFKELINEFMTRPDRHYSYKTNMRWTLDHGNQIKYSVIISINQTCDSDIFVDCLIDHHILDYKTTMLSSKNQDDMKQSINRLDFSSIINTEKSMWTGSFSPVWLQRGMHWPPNLNKNKQQQPIIDNESTNSYSIE</sequence>
<dbReference type="AlphaFoldDB" id="A0A815Q3F9"/>
<dbReference type="Proteomes" id="UP000663823">
    <property type="component" value="Unassembled WGS sequence"/>
</dbReference>
<reference evidence="2" key="1">
    <citation type="submission" date="2021-02" db="EMBL/GenBank/DDBJ databases">
        <authorList>
            <person name="Nowell W R."/>
        </authorList>
    </citation>
    <scope>NUCLEOTIDE SEQUENCE</scope>
</reference>
<accession>A0A815Q3F9</accession>
<evidence type="ECO:0000313" key="2">
    <source>
        <dbReference type="EMBL" id="CAF1457041.1"/>
    </source>
</evidence>
<gene>
    <name evidence="3" type="ORF">OTI717_LOCUS33503</name>
    <name evidence="2" type="ORF">RFH988_LOCUS37004</name>
</gene>
<name>A0A815Q3F9_9BILA</name>
<comment type="caution">
    <text evidence="2">The sequence shown here is derived from an EMBL/GenBank/DDBJ whole genome shotgun (WGS) entry which is preliminary data.</text>
</comment>
<evidence type="ECO:0000313" key="3">
    <source>
        <dbReference type="EMBL" id="CAF4087320.1"/>
    </source>
</evidence>
<evidence type="ECO:0000313" key="4">
    <source>
        <dbReference type="Proteomes" id="UP000663882"/>
    </source>
</evidence>
<organism evidence="2 4">
    <name type="scientific">Rotaria sordida</name>
    <dbReference type="NCBI Taxonomy" id="392033"/>
    <lineage>
        <taxon>Eukaryota</taxon>
        <taxon>Metazoa</taxon>
        <taxon>Spiralia</taxon>
        <taxon>Gnathifera</taxon>
        <taxon>Rotifera</taxon>
        <taxon>Eurotatoria</taxon>
        <taxon>Bdelloidea</taxon>
        <taxon>Philodinida</taxon>
        <taxon>Philodinidae</taxon>
        <taxon>Rotaria</taxon>
    </lineage>
</organism>
<dbReference type="Proteomes" id="UP000663882">
    <property type="component" value="Unassembled WGS sequence"/>
</dbReference>
<dbReference type="OrthoDB" id="10066305at2759"/>
<dbReference type="EMBL" id="CAJNOO010006864">
    <property type="protein sequence ID" value="CAF1457041.1"/>
    <property type="molecule type" value="Genomic_DNA"/>
</dbReference>
<dbReference type="EMBL" id="CAJOAX010011105">
    <property type="protein sequence ID" value="CAF4087320.1"/>
    <property type="molecule type" value="Genomic_DNA"/>
</dbReference>
<feature type="region of interest" description="Disordered" evidence="1">
    <location>
        <begin position="127"/>
        <end position="148"/>
    </location>
</feature>
<proteinExistence type="predicted"/>